<reference evidence="1 2" key="1">
    <citation type="submission" date="2019-08" db="EMBL/GenBank/DDBJ databases">
        <authorList>
            <person name="Peeters C."/>
        </authorList>
    </citation>
    <scope>NUCLEOTIDE SEQUENCE [LARGE SCALE GENOMIC DNA]</scope>
    <source>
        <strain evidence="1 2">LMG 31121</strain>
    </source>
</reference>
<sequence>MSPRLAISKLLRTADQFEKSGLVNVSDDSVSASMALRRVGNTRSWGEVVSQQLVFQYGVAASFEHCFVQIEERYPAAAGVWDDWINPFILEAGFVQGWVSDVEYSRWQNATDPFEYELAGRDCSHLRKKSNGLPPPLSKELVDISVNPGRWVLRDGYVEAVASRMWLSDLFWIRVGSERKNRFQQEYEKSIQVLERGVLKLALQDIDFDSEVNAEEQIRLRSTLYGHL</sequence>
<name>A0A5E5BDN3_9BURK</name>
<dbReference type="EMBL" id="CABPSR010000013">
    <property type="protein sequence ID" value="VVE83222.1"/>
    <property type="molecule type" value="Genomic_DNA"/>
</dbReference>
<organism evidence="1 2">
    <name type="scientific">Pandoraea sputorum</name>
    <dbReference type="NCBI Taxonomy" id="93222"/>
    <lineage>
        <taxon>Bacteria</taxon>
        <taxon>Pseudomonadati</taxon>
        <taxon>Pseudomonadota</taxon>
        <taxon>Betaproteobacteria</taxon>
        <taxon>Burkholderiales</taxon>
        <taxon>Burkholderiaceae</taxon>
        <taxon>Pandoraea</taxon>
    </lineage>
</organism>
<proteinExistence type="predicted"/>
<accession>A0A5E5BDN3</accession>
<gene>
    <name evidence="1" type="ORF">PSP31121_04171</name>
</gene>
<evidence type="ECO:0000313" key="2">
    <source>
        <dbReference type="Proteomes" id="UP000335538"/>
    </source>
</evidence>
<dbReference type="AlphaFoldDB" id="A0A5E5BDN3"/>
<evidence type="ECO:0000313" key="1">
    <source>
        <dbReference type="EMBL" id="VVE83222.1"/>
    </source>
</evidence>
<dbReference type="Proteomes" id="UP000335538">
    <property type="component" value="Unassembled WGS sequence"/>
</dbReference>
<protein>
    <submittedName>
        <fullName evidence="1">Uncharacterized protein</fullName>
    </submittedName>
</protein>